<keyword evidence="1" id="KW-0732">Signal</keyword>
<gene>
    <name evidence="2" type="ORF">GCM10008938_48620</name>
</gene>
<evidence type="ECO:0008006" key="4">
    <source>
        <dbReference type="Google" id="ProtNLM"/>
    </source>
</evidence>
<feature type="signal peptide" evidence="1">
    <location>
        <begin position="1"/>
        <end position="17"/>
    </location>
</feature>
<comment type="caution">
    <text evidence="2">The sequence shown here is derived from an EMBL/GenBank/DDBJ whole genome shotgun (WGS) entry which is preliminary data.</text>
</comment>
<evidence type="ECO:0000313" key="3">
    <source>
        <dbReference type="Proteomes" id="UP000632222"/>
    </source>
</evidence>
<proteinExistence type="predicted"/>
<protein>
    <recommendedName>
        <fullName evidence="4">DUF481 domain-containing protein</fullName>
    </recommendedName>
</protein>
<dbReference type="Proteomes" id="UP000632222">
    <property type="component" value="Unassembled WGS sequence"/>
</dbReference>
<evidence type="ECO:0000313" key="2">
    <source>
        <dbReference type="EMBL" id="GGJ56756.1"/>
    </source>
</evidence>
<organism evidence="2 3">
    <name type="scientific">Deinococcus roseus</name>
    <dbReference type="NCBI Taxonomy" id="392414"/>
    <lineage>
        <taxon>Bacteria</taxon>
        <taxon>Thermotogati</taxon>
        <taxon>Deinococcota</taxon>
        <taxon>Deinococci</taxon>
        <taxon>Deinococcales</taxon>
        <taxon>Deinococcaceae</taxon>
        <taxon>Deinococcus</taxon>
    </lineage>
</organism>
<keyword evidence="3" id="KW-1185">Reference proteome</keyword>
<accession>A0ABQ2DKE8</accession>
<evidence type="ECO:0000256" key="1">
    <source>
        <dbReference type="SAM" id="SignalP"/>
    </source>
</evidence>
<dbReference type="EMBL" id="BMOD01000036">
    <property type="protein sequence ID" value="GGJ56756.1"/>
    <property type="molecule type" value="Genomic_DNA"/>
</dbReference>
<reference evidence="3" key="1">
    <citation type="journal article" date="2019" name="Int. J. Syst. Evol. Microbiol.">
        <title>The Global Catalogue of Microorganisms (GCM) 10K type strain sequencing project: providing services to taxonomists for standard genome sequencing and annotation.</title>
        <authorList>
            <consortium name="The Broad Institute Genomics Platform"/>
            <consortium name="The Broad Institute Genome Sequencing Center for Infectious Disease"/>
            <person name="Wu L."/>
            <person name="Ma J."/>
        </authorList>
    </citation>
    <scope>NUCLEOTIDE SEQUENCE [LARGE SCALE GENOMIC DNA]</scope>
    <source>
        <strain evidence="3">JCM 14370</strain>
    </source>
</reference>
<dbReference type="RefSeq" id="WP_189008452.1">
    <property type="nucleotide sequence ID" value="NZ_BMOD01000036.1"/>
</dbReference>
<feature type="chain" id="PRO_5046572875" description="DUF481 domain-containing protein" evidence="1">
    <location>
        <begin position="18"/>
        <end position="305"/>
    </location>
</feature>
<sequence>MRKILLTLMLLVPMARATDLELGGGITCTCPRFHVELSQFAVGDSTTLLAGASDQALWLGADTTFDLGVAGNLTASLKTRYAWSQHYRIEGKLSGVLGSKATVNLQAHYGTASLSYFDQYPAFSLTPETDRTGFGMQLDGKYRLDRQWALTTEGGFGTENRFQAGAQFRESQNEYRFAALWQNTDKGNVFGGTAGLTWRDDNSTLTLDALAGLRGNQFVWGGKVTVATYQIEDFFDSDVKVFAAYEPYRDATFPFRYGLETTTPMQNGHLDFAAYFTEGGYAFQASYKFTLDPEPEEPAEDELNE</sequence>
<name>A0ABQ2DKE8_9DEIO</name>